<comment type="similarity">
    <text evidence="2 8">Belongs to the aldehyde dehydrogenase family.</text>
</comment>
<organism evidence="13 14">
    <name type="scientific">Fusarium anthophilum</name>
    <dbReference type="NCBI Taxonomy" id="48485"/>
    <lineage>
        <taxon>Eukaryota</taxon>
        <taxon>Fungi</taxon>
        <taxon>Dikarya</taxon>
        <taxon>Ascomycota</taxon>
        <taxon>Pezizomycotina</taxon>
        <taxon>Sordariomycetes</taxon>
        <taxon>Hypocreomycetidae</taxon>
        <taxon>Hypocreales</taxon>
        <taxon>Nectriaceae</taxon>
        <taxon>Fusarium</taxon>
        <taxon>Fusarium fujikuroi species complex</taxon>
    </lineage>
</organism>
<dbReference type="InterPro" id="IPR016160">
    <property type="entry name" value="Ald_DH_CS_CYS"/>
</dbReference>
<dbReference type="PANTHER" id="PTHR42862">
    <property type="entry name" value="DELTA-1-PYRROLINE-5-CARBOXYLATE DEHYDROGENASE 1, ISOFORM A-RELATED"/>
    <property type="match status" value="1"/>
</dbReference>
<dbReference type="Gene3D" id="3.40.309.10">
    <property type="entry name" value="Aldehyde Dehydrogenase, Chain A, domain 2"/>
    <property type="match status" value="1"/>
</dbReference>
<dbReference type="SUPFAM" id="SSF53720">
    <property type="entry name" value="ALDH-like"/>
    <property type="match status" value="1"/>
</dbReference>
<accession>A0A8H5E3R3</accession>
<dbReference type="InterPro" id="IPR016162">
    <property type="entry name" value="Ald_DH_N"/>
</dbReference>
<keyword evidence="5 9" id="KW-0642">Proline metabolism</keyword>
<feature type="active site" evidence="7">
    <location>
        <position position="447"/>
    </location>
</feature>
<evidence type="ECO:0000256" key="5">
    <source>
        <dbReference type="ARBA" id="ARBA00023062"/>
    </source>
</evidence>
<dbReference type="UniPathway" id="UPA00261">
    <property type="reaction ID" value="UER00374"/>
</dbReference>
<comment type="caution">
    <text evidence="13">The sequence shown here is derived from an EMBL/GenBank/DDBJ whole genome shotgun (WGS) entry which is preliminary data.</text>
</comment>
<name>A0A8H5E3R3_9HYPO</name>
<sequence>MVDKTQHLAKMIAIFQKEGQLPSQQMPGAVPQAQPSLPPNLYSHTATPTPSHGQTDTTGSSTDPSKLTKPHHQNPPIGVPPVQRLQRLVTLSAPRPVPKKWLFSAVRVRDRISSYYKMASSVRALTSKGRLTPLCRVRASTPAISLQKRGNATIVPFRLPAARNEPNPTYTKNSPERAKVEAALKKLRSQLPVKSEIIFNGVSQKIHANEDQVLPAEHATTFTNYPLASKEQVNAAIESALKAKKDWQNTPFVDRAAIFQRAAELATTKYRYELIASTMLGQGKNVWQGEIDAAAELADFFRLAGHYAAEIMSKQPERGTDGIWTRIDYRPLEGFIYAVSPFNFSAIGGNLIAPAILGNVVLWKPSQYNIHPSTIIYKILQEAGLPKDVIQFVPGDAAEITETVLEHREFAGLNFVGSSEVFRSIYGKIGQGIAEKRYRDFPRVVGETSGKNFHLVHPSADINNVVNHTIRGAFEYQGQKCSATSRAYIPESKAKEFFSLITQKMKDITQGSPDKDFEAFMGPVIHGRSFEKIKKIIDESNKDPQVKLIAGGKYDGSVGYFVKPTVYQVDSPDHRLFNEEFFGPVLAVHVYKDSDFTAMLKSIDENGGGLALTGAVFAQDRAALREAEDALRYAAGNFYLNCKTTAALIGQQSFGGARSSGTNDRAGSPDMLRRFVSPRLVKEEFFELEEFLYPSNTQ</sequence>
<dbReference type="GO" id="GO:0010133">
    <property type="term" value="P:L-proline catabolic process to L-glutamate"/>
    <property type="evidence" value="ECO:0007669"/>
    <property type="project" value="UniProtKB-UniRule"/>
</dbReference>
<reference evidence="13 14" key="1">
    <citation type="journal article" date="2020" name="BMC Genomics">
        <title>Correction to: Identification and distribution of gene clusters required for synthesis of sphingolipid metabolism inhibitors in diverse species of the filamentous fungus Fusarium.</title>
        <authorList>
            <person name="Kim H.S."/>
            <person name="Lohmar J.M."/>
            <person name="Busman M."/>
            <person name="Brown D.W."/>
            <person name="Naumann T.A."/>
            <person name="Divon H.H."/>
            <person name="Lysoe E."/>
            <person name="Uhlig S."/>
            <person name="Proctor R.H."/>
        </authorList>
    </citation>
    <scope>NUCLEOTIDE SEQUENCE [LARGE SCALE GENOMIC DNA]</scope>
    <source>
        <strain evidence="13 14">NRRL 25214</strain>
    </source>
</reference>
<feature type="compositionally biased region" description="Polar residues" evidence="11">
    <location>
        <begin position="42"/>
        <end position="65"/>
    </location>
</feature>
<comment type="catalytic activity">
    <reaction evidence="6 9">
        <text>L-glutamate 5-semialdehyde + NAD(+) + H2O = L-glutamate + NADH + 2 H(+)</text>
        <dbReference type="Rhea" id="RHEA:30235"/>
        <dbReference type="ChEBI" id="CHEBI:15377"/>
        <dbReference type="ChEBI" id="CHEBI:15378"/>
        <dbReference type="ChEBI" id="CHEBI:29985"/>
        <dbReference type="ChEBI" id="CHEBI:57540"/>
        <dbReference type="ChEBI" id="CHEBI:57945"/>
        <dbReference type="ChEBI" id="CHEBI:58066"/>
        <dbReference type="EC" id="1.2.1.88"/>
    </reaction>
</comment>
<evidence type="ECO:0000313" key="14">
    <source>
        <dbReference type="Proteomes" id="UP000573603"/>
    </source>
</evidence>
<dbReference type="GO" id="GO:0003842">
    <property type="term" value="F:L-glutamate gamma-semialdehyde dehydrogenase activity"/>
    <property type="evidence" value="ECO:0007669"/>
    <property type="project" value="UniProtKB-UniRule"/>
</dbReference>
<dbReference type="InterPro" id="IPR016163">
    <property type="entry name" value="Ald_DH_C"/>
</dbReference>
<dbReference type="InterPro" id="IPR016161">
    <property type="entry name" value="Ald_DH/histidinol_DH"/>
</dbReference>
<feature type="region of interest" description="Disordered" evidence="11">
    <location>
        <begin position="23"/>
        <end position="82"/>
    </location>
</feature>
<feature type="domain" description="Aldehyde dehydrogenase" evidence="12">
    <location>
        <begin position="212"/>
        <end position="678"/>
    </location>
</feature>
<keyword evidence="4 9" id="KW-0520">NAD</keyword>
<dbReference type="EMBL" id="JABEVY010000154">
    <property type="protein sequence ID" value="KAF5246199.1"/>
    <property type="molecule type" value="Genomic_DNA"/>
</dbReference>
<dbReference type="InterPro" id="IPR050485">
    <property type="entry name" value="Proline_metab_enzyme"/>
</dbReference>
<dbReference type="Gene3D" id="3.40.605.10">
    <property type="entry name" value="Aldehyde Dehydrogenase, Chain A, domain 1"/>
    <property type="match status" value="1"/>
</dbReference>
<dbReference type="EC" id="1.2.1.88" evidence="9"/>
<keyword evidence="14" id="KW-1185">Reference proteome</keyword>
<evidence type="ECO:0000256" key="2">
    <source>
        <dbReference type="ARBA" id="ARBA00009986"/>
    </source>
</evidence>
<protein>
    <recommendedName>
        <fullName evidence="9 10">Multifunctional fusion protein</fullName>
    </recommendedName>
    <domain>
        <recommendedName>
            <fullName evidence="10">Delta-1-pyrroline-5-carboxylate dehydrogenase</fullName>
            <shortName evidence="10">P5C dehydrogenase</shortName>
        </recommendedName>
        <alternativeName>
            <fullName evidence="9">L-glutamate gamma-semialdehyde dehydrogenase</fullName>
        </alternativeName>
    </domain>
    <domain>
        <recommendedName>
            <fullName evidence="9">L-glutamate gamma-semialdehyde dehydrogenase</fullName>
            <ecNumber evidence="9">1.2.1.88</ecNumber>
        </recommendedName>
    </domain>
</protein>
<evidence type="ECO:0000256" key="4">
    <source>
        <dbReference type="ARBA" id="ARBA00023027"/>
    </source>
</evidence>
<dbReference type="FunFam" id="3.40.605.10:FF:000006">
    <property type="entry name" value="1-pyrroline-5-carboxylate dehydrogenase"/>
    <property type="match status" value="1"/>
</dbReference>
<dbReference type="PANTHER" id="PTHR42862:SF1">
    <property type="entry name" value="DELTA-1-PYRROLINE-5-CARBOXYLATE DEHYDROGENASE 2, ISOFORM A-RELATED"/>
    <property type="match status" value="1"/>
</dbReference>
<gene>
    <name evidence="13" type="ORF">FANTH_6966</name>
</gene>
<evidence type="ECO:0000256" key="3">
    <source>
        <dbReference type="ARBA" id="ARBA00023002"/>
    </source>
</evidence>
<comment type="pathway">
    <text evidence="1 9">Amino-acid degradation; L-proline degradation into L-glutamate; L-glutamate from L-proline: step 2/2.</text>
</comment>
<evidence type="ECO:0000256" key="10">
    <source>
        <dbReference type="RuleBase" id="RU366030"/>
    </source>
</evidence>
<dbReference type="AlphaFoldDB" id="A0A8H5E3R3"/>
<dbReference type="Pfam" id="PF00171">
    <property type="entry name" value="Aldedh"/>
    <property type="match status" value="1"/>
</dbReference>
<dbReference type="InterPro" id="IPR029510">
    <property type="entry name" value="Ald_DH_CS_GLU"/>
</dbReference>
<evidence type="ECO:0000259" key="12">
    <source>
        <dbReference type="Pfam" id="PF00171"/>
    </source>
</evidence>
<keyword evidence="3 8" id="KW-0560">Oxidoreductase</keyword>
<evidence type="ECO:0000256" key="8">
    <source>
        <dbReference type="RuleBase" id="RU003345"/>
    </source>
</evidence>
<evidence type="ECO:0000256" key="1">
    <source>
        <dbReference type="ARBA" id="ARBA00004786"/>
    </source>
</evidence>
<evidence type="ECO:0000256" key="7">
    <source>
        <dbReference type="PROSITE-ProRule" id="PRU10007"/>
    </source>
</evidence>
<dbReference type="Proteomes" id="UP000573603">
    <property type="component" value="Unassembled WGS sequence"/>
</dbReference>
<dbReference type="PROSITE" id="PS00070">
    <property type="entry name" value="ALDEHYDE_DEHYDR_CYS"/>
    <property type="match status" value="1"/>
</dbReference>
<evidence type="ECO:0000256" key="9">
    <source>
        <dbReference type="RuleBase" id="RU366016"/>
    </source>
</evidence>
<dbReference type="InterPro" id="IPR005931">
    <property type="entry name" value="P5CDH/ALDH4A1"/>
</dbReference>
<evidence type="ECO:0000256" key="6">
    <source>
        <dbReference type="ARBA" id="ARBA00048142"/>
    </source>
</evidence>
<dbReference type="NCBIfam" id="TIGR01236">
    <property type="entry name" value="D1pyr5carbox1"/>
    <property type="match status" value="1"/>
</dbReference>
<evidence type="ECO:0000313" key="13">
    <source>
        <dbReference type="EMBL" id="KAF5246199.1"/>
    </source>
</evidence>
<proteinExistence type="inferred from homology"/>
<dbReference type="PROSITE" id="PS00687">
    <property type="entry name" value="ALDEHYDE_DEHYDR_GLU"/>
    <property type="match status" value="1"/>
</dbReference>
<dbReference type="InterPro" id="IPR015590">
    <property type="entry name" value="Aldehyde_DH_dom"/>
</dbReference>
<dbReference type="FunFam" id="3.40.309.10:FF:000005">
    <property type="entry name" value="1-pyrroline-5-carboxylate dehydrogenase 1"/>
    <property type="match status" value="1"/>
</dbReference>
<dbReference type="GO" id="GO:0005759">
    <property type="term" value="C:mitochondrial matrix"/>
    <property type="evidence" value="ECO:0007669"/>
    <property type="project" value="TreeGrafter"/>
</dbReference>
<evidence type="ECO:0000256" key="11">
    <source>
        <dbReference type="SAM" id="MobiDB-lite"/>
    </source>
</evidence>